<feature type="transmembrane region" description="Helical" evidence="6">
    <location>
        <begin position="106"/>
        <end position="130"/>
    </location>
</feature>
<feature type="transmembrane region" description="Helical" evidence="6">
    <location>
        <begin position="12"/>
        <end position="31"/>
    </location>
</feature>
<name>A0A2A7UQA6_COMTR</name>
<evidence type="ECO:0000313" key="8">
    <source>
        <dbReference type="EMBL" id="PEH87468.1"/>
    </source>
</evidence>
<comment type="subcellular location">
    <subcellularLocation>
        <location evidence="1">Cell membrane</location>
        <topology evidence="1">Multi-pass membrane protein</topology>
    </subcellularLocation>
</comment>
<dbReference type="RefSeq" id="WP_066541413.1">
    <property type="nucleotide sequence ID" value="NZ_JAOCHE010000015.1"/>
</dbReference>
<evidence type="ECO:0000259" key="7">
    <source>
        <dbReference type="Pfam" id="PF00482"/>
    </source>
</evidence>
<dbReference type="GeneID" id="80803411"/>
<feature type="transmembrane region" description="Helical" evidence="6">
    <location>
        <begin position="136"/>
        <end position="155"/>
    </location>
</feature>
<dbReference type="Gene3D" id="1.20.81.30">
    <property type="entry name" value="Type II secretion system (T2SS), domain F"/>
    <property type="match status" value="1"/>
</dbReference>
<dbReference type="PANTHER" id="PTHR35007:SF2">
    <property type="entry name" value="PILUS ASSEMBLE PROTEIN"/>
    <property type="match status" value="1"/>
</dbReference>
<dbReference type="AlphaFoldDB" id="A0A2A7UQA6"/>
<dbReference type="OrthoDB" id="5952202at2"/>
<keyword evidence="3 6" id="KW-0812">Transmembrane</keyword>
<sequence>MDRYLPGEGSVLAALAFLPLLVLGWWLWRLARQRAQRHRHVDAVLQRRQPVGPTPRSRTALRPRQWLQRQSQRLRAWLASPAGQQVVAQEDRTLLAQCGFGNSLGVVYLVLARLALMAFLPLLLALWAPAFMARLSLLYLFAALALGYLLPKWVLRRYAQRRRRSVEAELPVLVDLLSLLQGSGQGIDQSLQLIAQDFGQVLPVLSRELQLANRLYAGGRSRDQAFSRLSEMFHSDSLADLTALLVQIDQHGGAVQEPLRQFGQRLREQRRMRMKEAIGKVTVKMTAVMVLTLLPALMVITAGPGFLAVMRTLGSVK</sequence>
<feature type="domain" description="Type II secretion system protein GspF" evidence="7">
    <location>
        <begin position="174"/>
        <end position="300"/>
    </location>
</feature>
<protein>
    <submittedName>
        <fullName evidence="8">Secretion system protein</fullName>
    </submittedName>
</protein>
<dbReference type="Proteomes" id="UP000220246">
    <property type="component" value="Unassembled WGS sequence"/>
</dbReference>
<dbReference type="InterPro" id="IPR018076">
    <property type="entry name" value="T2SS_GspF_dom"/>
</dbReference>
<gene>
    <name evidence="8" type="ORF">CRM82_01490</name>
</gene>
<dbReference type="EMBL" id="PDEA01000001">
    <property type="protein sequence ID" value="PEH87468.1"/>
    <property type="molecule type" value="Genomic_DNA"/>
</dbReference>
<accession>A0A2A7UQA6</accession>
<keyword evidence="9" id="KW-1185">Reference proteome</keyword>
<evidence type="ECO:0000256" key="5">
    <source>
        <dbReference type="ARBA" id="ARBA00023136"/>
    </source>
</evidence>
<keyword evidence="5 6" id="KW-0472">Membrane</keyword>
<evidence type="ECO:0000256" key="4">
    <source>
        <dbReference type="ARBA" id="ARBA00022989"/>
    </source>
</evidence>
<dbReference type="Pfam" id="PF00482">
    <property type="entry name" value="T2SSF"/>
    <property type="match status" value="1"/>
</dbReference>
<keyword evidence="2" id="KW-1003">Cell membrane</keyword>
<proteinExistence type="predicted"/>
<comment type="caution">
    <text evidence="8">The sequence shown here is derived from an EMBL/GenBank/DDBJ whole genome shotgun (WGS) entry which is preliminary data.</text>
</comment>
<evidence type="ECO:0000256" key="3">
    <source>
        <dbReference type="ARBA" id="ARBA00022692"/>
    </source>
</evidence>
<reference evidence="9" key="1">
    <citation type="submission" date="2017-09" db="EMBL/GenBank/DDBJ databases">
        <title>FDA dAtabase for Regulatory Grade micrObial Sequences (FDA-ARGOS): Supporting development and validation of Infectious Disease Dx tests.</title>
        <authorList>
            <person name="Minogue T."/>
            <person name="Wolcott M."/>
            <person name="Wasieloski L."/>
            <person name="Aguilar W."/>
            <person name="Moore D."/>
            <person name="Tallon L."/>
            <person name="Sadzewicz L."/>
            <person name="Ott S."/>
            <person name="Zhao X."/>
            <person name="Nagaraj S."/>
            <person name="Vavikolanu K."/>
            <person name="Aluvathingal J."/>
            <person name="Nadendla S."/>
            <person name="Sichtig H."/>
        </authorList>
    </citation>
    <scope>NUCLEOTIDE SEQUENCE [LARGE SCALE GENOMIC DNA]</scope>
    <source>
        <strain evidence="9">FDAARGOS_394</strain>
    </source>
</reference>
<dbReference type="GO" id="GO:0005886">
    <property type="term" value="C:plasma membrane"/>
    <property type="evidence" value="ECO:0007669"/>
    <property type="project" value="UniProtKB-SubCell"/>
</dbReference>
<evidence type="ECO:0000313" key="9">
    <source>
        <dbReference type="Proteomes" id="UP000220246"/>
    </source>
</evidence>
<keyword evidence="4 6" id="KW-1133">Transmembrane helix</keyword>
<evidence type="ECO:0000256" key="6">
    <source>
        <dbReference type="SAM" id="Phobius"/>
    </source>
</evidence>
<dbReference type="InterPro" id="IPR042094">
    <property type="entry name" value="T2SS_GspF_sf"/>
</dbReference>
<organism evidence="8 9">
    <name type="scientific">Comamonas terrigena</name>
    <dbReference type="NCBI Taxonomy" id="32013"/>
    <lineage>
        <taxon>Bacteria</taxon>
        <taxon>Pseudomonadati</taxon>
        <taxon>Pseudomonadota</taxon>
        <taxon>Betaproteobacteria</taxon>
        <taxon>Burkholderiales</taxon>
        <taxon>Comamonadaceae</taxon>
        <taxon>Comamonas</taxon>
    </lineage>
</organism>
<feature type="transmembrane region" description="Helical" evidence="6">
    <location>
        <begin position="281"/>
        <end position="307"/>
    </location>
</feature>
<dbReference type="PANTHER" id="PTHR35007">
    <property type="entry name" value="INTEGRAL MEMBRANE PROTEIN-RELATED"/>
    <property type="match status" value="1"/>
</dbReference>
<evidence type="ECO:0000256" key="2">
    <source>
        <dbReference type="ARBA" id="ARBA00022475"/>
    </source>
</evidence>
<evidence type="ECO:0000256" key="1">
    <source>
        <dbReference type="ARBA" id="ARBA00004651"/>
    </source>
</evidence>
<dbReference type="STRING" id="1219032.GCA_001515545_03852"/>